<dbReference type="Proteomes" id="UP000472755">
    <property type="component" value="Unassembled WGS sequence"/>
</dbReference>
<keyword evidence="2" id="KW-0378">Hydrolase</keyword>
<feature type="domain" description="SGNH hydrolase-type esterase" evidence="1">
    <location>
        <begin position="28"/>
        <end position="199"/>
    </location>
</feature>
<protein>
    <submittedName>
        <fullName evidence="2">SGNH/GDSL hydrolase family protein</fullName>
    </submittedName>
</protein>
<dbReference type="AlphaFoldDB" id="A0A6L6LPL5"/>
<sequence>MPGNGEAYDFSHIEPMANSPLEGRTVLFLGSSVTNGAAALHQSIPEYFAARMGCTVIKEAVDGTTLCDNGKTSYIQRMLNNVDPNQEIHLLVCQLSTNDASKGMPLGEFGDDTSTITGAIEYIIRYAKKTWNCPVVFYTNARFESDAYSAMVGRLREIAERDGAGVLDLWSGDMFNQISEEERTLYMKDEIHPYKAGYRDWWGPELEKQMITYLKQ</sequence>
<name>A0A6L6LPL5_9FIRM</name>
<organism evidence="2 3">
    <name type="scientific">Ruthenibacterium lactatiformans</name>
    <dbReference type="NCBI Taxonomy" id="1550024"/>
    <lineage>
        <taxon>Bacteria</taxon>
        <taxon>Bacillati</taxon>
        <taxon>Bacillota</taxon>
        <taxon>Clostridia</taxon>
        <taxon>Eubacteriales</taxon>
        <taxon>Oscillospiraceae</taxon>
        <taxon>Ruthenibacterium</taxon>
    </lineage>
</organism>
<dbReference type="InterPro" id="IPR013830">
    <property type="entry name" value="SGNH_hydro"/>
</dbReference>
<dbReference type="InterPro" id="IPR036514">
    <property type="entry name" value="SGNH_hydro_sf"/>
</dbReference>
<accession>A0A6L6LPL5</accession>
<dbReference type="SUPFAM" id="SSF52266">
    <property type="entry name" value="SGNH hydrolase"/>
    <property type="match status" value="1"/>
</dbReference>
<dbReference type="Pfam" id="PF13472">
    <property type="entry name" value="Lipase_GDSL_2"/>
    <property type="match status" value="1"/>
</dbReference>
<proteinExistence type="predicted"/>
<evidence type="ECO:0000259" key="1">
    <source>
        <dbReference type="Pfam" id="PF13472"/>
    </source>
</evidence>
<dbReference type="GO" id="GO:0016787">
    <property type="term" value="F:hydrolase activity"/>
    <property type="evidence" value="ECO:0007669"/>
    <property type="project" value="UniProtKB-KW"/>
</dbReference>
<dbReference type="CDD" id="cd00229">
    <property type="entry name" value="SGNH_hydrolase"/>
    <property type="match status" value="1"/>
</dbReference>
<dbReference type="Gene3D" id="3.40.50.1110">
    <property type="entry name" value="SGNH hydrolase"/>
    <property type="match status" value="1"/>
</dbReference>
<comment type="caution">
    <text evidence="2">The sequence shown here is derived from an EMBL/GenBank/DDBJ whole genome shotgun (WGS) entry which is preliminary data.</text>
</comment>
<gene>
    <name evidence="2" type="ORF">GMD59_05090</name>
</gene>
<dbReference type="EMBL" id="WMZU01000005">
    <property type="protein sequence ID" value="MTS26660.1"/>
    <property type="molecule type" value="Genomic_DNA"/>
</dbReference>
<reference evidence="2 3" key="1">
    <citation type="journal article" date="2019" name="Nat. Med.">
        <title>A library of human gut bacterial isolates paired with longitudinal multiomics data enables mechanistic microbiome research.</title>
        <authorList>
            <person name="Poyet M."/>
            <person name="Groussin M."/>
            <person name="Gibbons S.M."/>
            <person name="Avila-Pacheco J."/>
            <person name="Jiang X."/>
            <person name="Kearney S.M."/>
            <person name="Perrotta A.R."/>
            <person name="Berdy B."/>
            <person name="Zhao S."/>
            <person name="Lieberman T.D."/>
            <person name="Swanson P.K."/>
            <person name="Smith M."/>
            <person name="Roesemann S."/>
            <person name="Alexander J.E."/>
            <person name="Rich S.A."/>
            <person name="Livny J."/>
            <person name="Vlamakis H."/>
            <person name="Clish C."/>
            <person name="Bullock K."/>
            <person name="Deik A."/>
            <person name="Scott J."/>
            <person name="Pierce K.A."/>
            <person name="Xavier R.J."/>
            <person name="Alm E.J."/>
        </authorList>
    </citation>
    <scope>NUCLEOTIDE SEQUENCE [LARGE SCALE GENOMIC DNA]</scope>
    <source>
        <strain evidence="2 3">BIOML-A4</strain>
    </source>
</reference>
<evidence type="ECO:0000313" key="3">
    <source>
        <dbReference type="Proteomes" id="UP000472755"/>
    </source>
</evidence>
<evidence type="ECO:0000313" key="2">
    <source>
        <dbReference type="EMBL" id="MTS26660.1"/>
    </source>
</evidence>